<protein>
    <recommendedName>
        <fullName evidence="4">CBS domain-containing protein</fullName>
    </recommendedName>
</protein>
<evidence type="ECO:0008006" key="4">
    <source>
        <dbReference type="Google" id="ProtNLM"/>
    </source>
</evidence>
<feature type="region of interest" description="Disordered" evidence="1">
    <location>
        <begin position="1"/>
        <end position="20"/>
    </location>
</feature>
<evidence type="ECO:0000313" key="2">
    <source>
        <dbReference type="EMBL" id="MFF3669710.1"/>
    </source>
</evidence>
<sequence>MHAEPAERLDLVDASDNGQAPRITENDALIQPIEVGVAQLDQHPHLLLSPLATRDKTVEQALKIMKHAARDGLIAYIVLKGP</sequence>
<organism evidence="2 3">
    <name type="scientific">Microtetraspora malaysiensis</name>
    <dbReference type="NCBI Taxonomy" id="161358"/>
    <lineage>
        <taxon>Bacteria</taxon>
        <taxon>Bacillati</taxon>
        <taxon>Actinomycetota</taxon>
        <taxon>Actinomycetes</taxon>
        <taxon>Streptosporangiales</taxon>
        <taxon>Streptosporangiaceae</taxon>
        <taxon>Microtetraspora</taxon>
    </lineage>
</organism>
<reference evidence="2 3" key="1">
    <citation type="submission" date="2024-10" db="EMBL/GenBank/DDBJ databases">
        <title>The Natural Products Discovery Center: Release of the First 8490 Sequenced Strains for Exploring Actinobacteria Biosynthetic Diversity.</title>
        <authorList>
            <person name="Kalkreuter E."/>
            <person name="Kautsar S.A."/>
            <person name="Yang D."/>
            <person name="Bader C.D."/>
            <person name="Teijaro C.N."/>
            <person name="Fluegel L."/>
            <person name="Davis C.M."/>
            <person name="Simpson J.R."/>
            <person name="Lauterbach L."/>
            <person name="Steele A.D."/>
            <person name="Gui C."/>
            <person name="Meng S."/>
            <person name="Li G."/>
            <person name="Viehrig K."/>
            <person name="Ye F."/>
            <person name="Su P."/>
            <person name="Kiefer A.F."/>
            <person name="Nichols A."/>
            <person name="Cepeda A.J."/>
            <person name="Yan W."/>
            <person name="Fan B."/>
            <person name="Jiang Y."/>
            <person name="Adhikari A."/>
            <person name="Zheng C.-J."/>
            <person name="Schuster L."/>
            <person name="Cowan T.M."/>
            <person name="Smanski M.J."/>
            <person name="Chevrette M.G."/>
            <person name="De Carvalho L.P.S."/>
            <person name="Shen B."/>
        </authorList>
    </citation>
    <scope>NUCLEOTIDE SEQUENCE [LARGE SCALE GENOMIC DNA]</scope>
    <source>
        <strain evidence="2 3">NPDC002173</strain>
    </source>
</reference>
<accession>A0ABW6SXH3</accession>
<evidence type="ECO:0000313" key="3">
    <source>
        <dbReference type="Proteomes" id="UP001602013"/>
    </source>
</evidence>
<name>A0ABW6SXH3_9ACTN</name>
<evidence type="ECO:0000256" key="1">
    <source>
        <dbReference type="SAM" id="MobiDB-lite"/>
    </source>
</evidence>
<gene>
    <name evidence="2" type="ORF">ACFYXI_29390</name>
</gene>
<feature type="compositionally biased region" description="Basic and acidic residues" evidence="1">
    <location>
        <begin position="1"/>
        <end position="11"/>
    </location>
</feature>
<dbReference type="EMBL" id="JBIASD010000023">
    <property type="protein sequence ID" value="MFF3669710.1"/>
    <property type="molecule type" value="Genomic_DNA"/>
</dbReference>
<dbReference type="RefSeq" id="WP_387415983.1">
    <property type="nucleotide sequence ID" value="NZ_JBIASD010000023.1"/>
</dbReference>
<keyword evidence="3" id="KW-1185">Reference proteome</keyword>
<dbReference type="Proteomes" id="UP001602013">
    <property type="component" value="Unassembled WGS sequence"/>
</dbReference>
<comment type="caution">
    <text evidence="2">The sequence shown here is derived from an EMBL/GenBank/DDBJ whole genome shotgun (WGS) entry which is preliminary data.</text>
</comment>
<proteinExistence type="predicted"/>